<proteinExistence type="predicted"/>
<evidence type="ECO:0000256" key="1">
    <source>
        <dbReference type="SAM" id="Phobius"/>
    </source>
</evidence>
<accession>A0A0D0A677</accession>
<evidence type="ECO:0000313" key="2">
    <source>
        <dbReference type="EMBL" id="KIK27543.1"/>
    </source>
</evidence>
<dbReference type="Proteomes" id="UP000054018">
    <property type="component" value="Unassembled WGS sequence"/>
</dbReference>
<dbReference type="STRING" id="765257.A0A0D0A677"/>
<keyword evidence="1" id="KW-1133">Transmembrane helix</keyword>
<name>A0A0D0A677_9AGAM</name>
<keyword evidence="1" id="KW-0812">Transmembrane</keyword>
<keyword evidence="1" id="KW-0472">Membrane</keyword>
<dbReference type="EMBL" id="KN833696">
    <property type="protein sequence ID" value="KIK27543.1"/>
    <property type="molecule type" value="Genomic_DNA"/>
</dbReference>
<dbReference type="OrthoDB" id="2624308at2759"/>
<feature type="transmembrane region" description="Helical" evidence="1">
    <location>
        <begin position="540"/>
        <end position="560"/>
    </location>
</feature>
<gene>
    <name evidence="2" type="ORF">PISMIDRAFT_674925</name>
</gene>
<sequence length="706" mass="80358">MLLPFISPRPEERRTTCRDLSLEFQSHKDNQRFLDPETGICTRLRIQATHPVPNTNQVKITDAVRRVPKLTVLLFRAPPSTIGEVLLWPLKFVLCSIVLLFWPLDGLPGGGSYTPLYPEYLMSYWGQMWAPRSTREYSIFDKLLQKNPMPTPANFSTTVKGVTHALHPRRLAIHGESGWYHCEDPAIIINYRYVAISYRQSDVFQRGVDDEGKKREEEQKKQFIESVRSTTLQCGLQAYWLDLECLGETTEEKNIDLYRMADIYRGAIFTLITLRKSDDQHSIESWKSWGGRVWTFPEAFLSRELRYRIGLDGPVIPITLHQLANKAYEYYSEETAIINAYDGKDRLDRLEHLTRLKAAIWRRGSAALPKARDLEKLSPPNEQQPQHTANLSYPAERVYALMGFFEHRIMPSILETELQALARLSMANDSDRMAERMVSMLPREIHAQACWYADDDQYGSQLWDIEPEVNVAGVTKSGALVLDGCRAATIRWQDFPEISFQTTESLRRTVAGKIPVTLPGWVLYAATWMPIPATISVGTVFFACAAFLLIAGPFLTAYSISGRILATQPWLIGVKGVMSPEEAANRVYGATLSKRQRLFFTPSGSLFAKPAENDIREGLESQYDEALRQTRDDIYTLVDTFSGTMYYFTAKRPPTVCLFTGREGGLGRFVLCSENCVANELHKETVLRMPSYIHRAMNPCDWVAIG</sequence>
<dbReference type="HOGENOM" id="CLU_021263_0_0_1"/>
<reference evidence="2 3" key="1">
    <citation type="submission" date="2014-04" db="EMBL/GenBank/DDBJ databases">
        <authorList>
            <consortium name="DOE Joint Genome Institute"/>
            <person name="Kuo A."/>
            <person name="Kohler A."/>
            <person name="Costa M.D."/>
            <person name="Nagy L.G."/>
            <person name="Floudas D."/>
            <person name="Copeland A."/>
            <person name="Barry K.W."/>
            <person name="Cichocki N."/>
            <person name="Veneault-Fourrey C."/>
            <person name="LaButti K."/>
            <person name="Lindquist E.A."/>
            <person name="Lipzen A."/>
            <person name="Lundell T."/>
            <person name="Morin E."/>
            <person name="Murat C."/>
            <person name="Sun H."/>
            <person name="Tunlid A."/>
            <person name="Henrissat B."/>
            <person name="Grigoriev I.V."/>
            <person name="Hibbett D.S."/>
            <person name="Martin F."/>
            <person name="Nordberg H.P."/>
            <person name="Cantor M.N."/>
            <person name="Hua S.X."/>
        </authorList>
    </citation>
    <scope>NUCLEOTIDE SEQUENCE [LARGE SCALE GENOMIC DNA]</scope>
    <source>
        <strain evidence="2 3">441</strain>
    </source>
</reference>
<evidence type="ECO:0000313" key="3">
    <source>
        <dbReference type="Proteomes" id="UP000054018"/>
    </source>
</evidence>
<keyword evidence="3" id="KW-1185">Reference proteome</keyword>
<protein>
    <submittedName>
        <fullName evidence="2">Unplaced genomic scaffold scaffold_12, whole genome shotgun sequence</fullName>
    </submittedName>
</protein>
<organism evidence="2 3">
    <name type="scientific">Pisolithus microcarpus 441</name>
    <dbReference type="NCBI Taxonomy" id="765257"/>
    <lineage>
        <taxon>Eukaryota</taxon>
        <taxon>Fungi</taxon>
        <taxon>Dikarya</taxon>
        <taxon>Basidiomycota</taxon>
        <taxon>Agaricomycotina</taxon>
        <taxon>Agaricomycetes</taxon>
        <taxon>Agaricomycetidae</taxon>
        <taxon>Boletales</taxon>
        <taxon>Sclerodermatineae</taxon>
        <taxon>Pisolithaceae</taxon>
        <taxon>Pisolithus</taxon>
    </lineage>
</organism>
<reference evidence="3" key="2">
    <citation type="submission" date="2015-01" db="EMBL/GenBank/DDBJ databases">
        <title>Evolutionary Origins and Diversification of the Mycorrhizal Mutualists.</title>
        <authorList>
            <consortium name="DOE Joint Genome Institute"/>
            <consortium name="Mycorrhizal Genomics Consortium"/>
            <person name="Kohler A."/>
            <person name="Kuo A."/>
            <person name="Nagy L.G."/>
            <person name="Floudas D."/>
            <person name="Copeland A."/>
            <person name="Barry K.W."/>
            <person name="Cichocki N."/>
            <person name="Veneault-Fourrey C."/>
            <person name="LaButti K."/>
            <person name="Lindquist E.A."/>
            <person name="Lipzen A."/>
            <person name="Lundell T."/>
            <person name="Morin E."/>
            <person name="Murat C."/>
            <person name="Riley R."/>
            <person name="Ohm R."/>
            <person name="Sun H."/>
            <person name="Tunlid A."/>
            <person name="Henrissat B."/>
            <person name="Grigoriev I.V."/>
            <person name="Hibbett D.S."/>
            <person name="Martin F."/>
        </authorList>
    </citation>
    <scope>NUCLEOTIDE SEQUENCE [LARGE SCALE GENOMIC DNA]</scope>
    <source>
        <strain evidence="3">441</strain>
    </source>
</reference>
<dbReference type="AlphaFoldDB" id="A0A0D0A677"/>